<evidence type="ECO:0000313" key="2">
    <source>
        <dbReference type="EMBL" id="KAF2647968.1"/>
    </source>
</evidence>
<sequence>MSTIKIVVEFGADAIPGVGEVLDAGLEAAGYAAALIDYYYNVDQKPEEAFDFWLAPCGGSAFVPQEIKDVFDVLSGLDPGRWGFKGGNIPKGKGQKGDKGNPDRKDRDNDQKDVTITQLQADAKTTQVALVTKTEKCDAGKDPQGTLHLYSVLSTSRRDLLTG</sequence>
<evidence type="ECO:0000256" key="1">
    <source>
        <dbReference type="SAM" id="MobiDB-lite"/>
    </source>
</evidence>
<organism evidence="2 3">
    <name type="scientific">Lophiostoma macrostomum CBS 122681</name>
    <dbReference type="NCBI Taxonomy" id="1314788"/>
    <lineage>
        <taxon>Eukaryota</taxon>
        <taxon>Fungi</taxon>
        <taxon>Dikarya</taxon>
        <taxon>Ascomycota</taxon>
        <taxon>Pezizomycotina</taxon>
        <taxon>Dothideomycetes</taxon>
        <taxon>Pleosporomycetidae</taxon>
        <taxon>Pleosporales</taxon>
        <taxon>Lophiostomataceae</taxon>
        <taxon>Lophiostoma</taxon>
    </lineage>
</organism>
<name>A0A6A6SNN8_9PLEO</name>
<reference evidence="2" key="1">
    <citation type="journal article" date="2020" name="Stud. Mycol.">
        <title>101 Dothideomycetes genomes: a test case for predicting lifestyles and emergence of pathogens.</title>
        <authorList>
            <person name="Haridas S."/>
            <person name="Albert R."/>
            <person name="Binder M."/>
            <person name="Bloem J."/>
            <person name="Labutti K."/>
            <person name="Salamov A."/>
            <person name="Andreopoulos B."/>
            <person name="Baker S."/>
            <person name="Barry K."/>
            <person name="Bills G."/>
            <person name="Bluhm B."/>
            <person name="Cannon C."/>
            <person name="Castanera R."/>
            <person name="Culley D."/>
            <person name="Daum C."/>
            <person name="Ezra D."/>
            <person name="Gonzalez J."/>
            <person name="Henrissat B."/>
            <person name="Kuo A."/>
            <person name="Liang C."/>
            <person name="Lipzen A."/>
            <person name="Lutzoni F."/>
            <person name="Magnuson J."/>
            <person name="Mondo S."/>
            <person name="Nolan M."/>
            <person name="Ohm R."/>
            <person name="Pangilinan J."/>
            <person name="Park H.-J."/>
            <person name="Ramirez L."/>
            <person name="Alfaro M."/>
            <person name="Sun H."/>
            <person name="Tritt A."/>
            <person name="Yoshinaga Y."/>
            <person name="Zwiers L.-H."/>
            <person name="Turgeon B."/>
            <person name="Goodwin S."/>
            <person name="Spatafora J."/>
            <person name="Crous P."/>
            <person name="Grigoriev I."/>
        </authorList>
    </citation>
    <scope>NUCLEOTIDE SEQUENCE</scope>
    <source>
        <strain evidence="2">CBS 122681</strain>
    </source>
</reference>
<protein>
    <submittedName>
        <fullName evidence="2">Uncharacterized protein</fullName>
    </submittedName>
</protein>
<keyword evidence="3" id="KW-1185">Reference proteome</keyword>
<evidence type="ECO:0000313" key="3">
    <source>
        <dbReference type="Proteomes" id="UP000799324"/>
    </source>
</evidence>
<feature type="region of interest" description="Disordered" evidence="1">
    <location>
        <begin position="82"/>
        <end position="112"/>
    </location>
</feature>
<dbReference type="OrthoDB" id="3773529at2759"/>
<dbReference type="AlphaFoldDB" id="A0A6A6SNN8"/>
<dbReference type="Proteomes" id="UP000799324">
    <property type="component" value="Unassembled WGS sequence"/>
</dbReference>
<proteinExistence type="predicted"/>
<feature type="compositionally biased region" description="Basic and acidic residues" evidence="1">
    <location>
        <begin position="95"/>
        <end position="112"/>
    </location>
</feature>
<gene>
    <name evidence="2" type="ORF">K491DRAFT_271028</name>
</gene>
<dbReference type="EMBL" id="MU004567">
    <property type="protein sequence ID" value="KAF2647968.1"/>
    <property type="molecule type" value="Genomic_DNA"/>
</dbReference>
<accession>A0A6A6SNN8</accession>